<dbReference type="AlphaFoldDB" id="D2R700"/>
<accession>D2R700</accession>
<dbReference type="PROSITE" id="PS50043">
    <property type="entry name" value="HTH_LUXR_2"/>
    <property type="match status" value="1"/>
</dbReference>
<dbReference type="SMART" id="SM00421">
    <property type="entry name" value="HTH_LUXR"/>
    <property type="match status" value="1"/>
</dbReference>
<keyword evidence="8" id="KW-1185">Reference proteome</keyword>
<evidence type="ECO:0000259" key="5">
    <source>
        <dbReference type="PROSITE" id="PS50043"/>
    </source>
</evidence>
<dbReference type="InterPro" id="IPR000792">
    <property type="entry name" value="Tscrpt_reg_LuxR_C"/>
</dbReference>
<dbReference type="PROSITE" id="PS50110">
    <property type="entry name" value="RESPONSE_REGULATORY"/>
    <property type="match status" value="1"/>
</dbReference>
<dbReference type="InterPro" id="IPR058245">
    <property type="entry name" value="NreC/VraR/RcsB-like_REC"/>
</dbReference>
<dbReference type="KEGG" id="psl:Psta_4561"/>
<feature type="domain" description="Response regulatory" evidence="6">
    <location>
        <begin position="7"/>
        <end position="124"/>
    </location>
</feature>
<dbReference type="eggNOG" id="COG2197">
    <property type="taxonomic scope" value="Bacteria"/>
</dbReference>
<dbReference type="Pfam" id="PF00196">
    <property type="entry name" value="GerE"/>
    <property type="match status" value="1"/>
</dbReference>
<dbReference type="STRING" id="530564.Psta_4561"/>
<organism evidence="7 8">
    <name type="scientific">Pirellula staleyi (strain ATCC 27377 / DSM 6068 / ICPB 4128)</name>
    <name type="common">Pirella staleyi</name>
    <dbReference type="NCBI Taxonomy" id="530564"/>
    <lineage>
        <taxon>Bacteria</taxon>
        <taxon>Pseudomonadati</taxon>
        <taxon>Planctomycetota</taxon>
        <taxon>Planctomycetia</taxon>
        <taxon>Pirellulales</taxon>
        <taxon>Pirellulaceae</taxon>
        <taxon>Pirellula</taxon>
    </lineage>
</organism>
<dbReference type="InterPro" id="IPR001789">
    <property type="entry name" value="Sig_transdc_resp-reg_receiver"/>
</dbReference>
<dbReference type="PANTHER" id="PTHR43214:SF1">
    <property type="entry name" value="TRANSCRIPTIONAL REGULATORY PROTEIN COMA"/>
    <property type="match status" value="1"/>
</dbReference>
<dbReference type="Pfam" id="PF00072">
    <property type="entry name" value="Response_reg"/>
    <property type="match status" value="1"/>
</dbReference>
<dbReference type="OrthoDB" id="255281at2"/>
<keyword evidence="1 3" id="KW-0597">Phosphoprotein</keyword>
<protein>
    <submittedName>
        <fullName evidence="7">Two component transcriptional regulator, LuxR family</fullName>
    </submittedName>
</protein>
<dbReference type="GO" id="GO:0000160">
    <property type="term" value="P:phosphorelay signal transduction system"/>
    <property type="evidence" value="ECO:0007669"/>
    <property type="project" value="InterPro"/>
</dbReference>
<dbReference type="PRINTS" id="PR00038">
    <property type="entry name" value="HTHLUXR"/>
</dbReference>
<name>D2R700_PIRSD</name>
<gene>
    <name evidence="7" type="ordered locus">Psta_4561</name>
</gene>
<dbReference type="SMART" id="SM00448">
    <property type="entry name" value="REC"/>
    <property type="match status" value="1"/>
</dbReference>
<keyword evidence="4" id="KW-0175">Coiled coil</keyword>
<dbReference type="Gene3D" id="3.40.50.2300">
    <property type="match status" value="1"/>
</dbReference>
<dbReference type="GO" id="GO:0003677">
    <property type="term" value="F:DNA binding"/>
    <property type="evidence" value="ECO:0007669"/>
    <property type="project" value="UniProtKB-KW"/>
</dbReference>
<dbReference type="SUPFAM" id="SSF52172">
    <property type="entry name" value="CheY-like"/>
    <property type="match status" value="1"/>
</dbReference>
<dbReference type="PANTHER" id="PTHR43214">
    <property type="entry name" value="TWO-COMPONENT RESPONSE REGULATOR"/>
    <property type="match status" value="1"/>
</dbReference>
<proteinExistence type="predicted"/>
<keyword evidence="2" id="KW-0238">DNA-binding</keyword>
<evidence type="ECO:0000256" key="2">
    <source>
        <dbReference type="ARBA" id="ARBA00023125"/>
    </source>
</evidence>
<dbReference type="GO" id="GO:0006355">
    <property type="term" value="P:regulation of DNA-templated transcription"/>
    <property type="evidence" value="ECO:0007669"/>
    <property type="project" value="InterPro"/>
</dbReference>
<feature type="coiled-coil region" evidence="4">
    <location>
        <begin position="175"/>
        <end position="202"/>
    </location>
</feature>
<dbReference type="HOGENOM" id="CLU_000445_90_10_0"/>
<reference evidence="7 8" key="1">
    <citation type="journal article" date="2009" name="Stand. Genomic Sci.">
        <title>Complete genome sequence of Pirellula staleyi type strain (ATCC 27377).</title>
        <authorList>
            <person name="Clum A."/>
            <person name="Tindall B.J."/>
            <person name="Sikorski J."/>
            <person name="Ivanova N."/>
            <person name="Mavrommatis K."/>
            <person name="Lucas S."/>
            <person name="Glavina del Rio T."/>
            <person name="Nolan M."/>
            <person name="Chen F."/>
            <person name="Tice H."/>
            <person name="Pitluck S."/>
            <person name="Cheng J.F."/>
            <person name="Chertkov O."/>
            <person name="Brettin T."/>
            <person name="Han C."/>
            <person name="Detter J.C."/>
            <person name="Kuske C."/>
            <person name="Bruce D."/>
            <person name="Goodwin L."/>
            <person name="Ovchinikova G."/>
            <person name="Pati A."/>
            <person name="Mikhailova N."/>
            <person name="Chen A."/>
            <person name="Palaniappan K."/>
            <person name="Land M."/>
            <person name="Hauser L."/>
            <person name="Chang Y.J."/>
            <person name="Jeffries C.D."/>
            <person name="Chain P."/>
            <person name="Rohde M."/>
            <person name="Goker M."/>
            <person name="Bristow J."/>
            <person name="Eisen J.A."/>
            <person name="Markowitz V."/>
            <person name="Hugenholtz P."/>
            <person name="Kyrpides N.C."/>
            <person name="Klenk H.P."/>
            <person name="Lapidus A."/>
        </authorList>
    </citation>
    <scope>NUCLEOTIDE SEQUENCE [LARGE SCALE GENOMIC DNA]</scope>
    <source>
        <strain evidence="8">ATCC 27377 / DSM 6068 / ICPB 4128</strain>
    </source>
</reference>
<dbReference type="InterPro" id="IPR016032">
    <property type="entry name" value="Sig_transdc_resp-reg_C-effctor"/>
</dbReference>
<sequence>MIDNKPRVLVVDDDVAIMQCVGAFLEHHEQMDVVGYASHAQAGIAAAAALKPDVVLLDIHMHGHDAFWACRQIVDQSHGSAKVLFYTGFPRDQYLDRCIAAGASGMVSKHSESIHNVGIAMRYVLQGNTYFSPELAKRLIESESQAPQSRLATLTHREIEVLRQLSEGRSNREIAQSLDISLRSVEKEVSDLKEKVQMSTINELLMFAANEGLIYPELMHTRSQALQAN</sequence>
<evidence type="ECO:0000256" key="4">
    <source>
        <dbReference type="SAM" id="Coils"/>
    </source>
</evidence>
<feature type="modified residue" description="4-aspartylphosphate" evidence="3">
    <location>
        <position position="58"/>
    </location>
</feature>
<dbReference type="CDD" id="cd06170">
    <property type="entry name" value="LuxR_C_like"/>
    <property type="match status" value="1"/>
</dbReference>
<dbReference type="SUPFAM" id="SSF46894">
    <property type="entry name" value="C-terminal effector domain of the bipartite response regulators"/>
    <property type="match status" value="1"/>
</dbReference>
<dbReference type="CDD" id="cd17535">
    <property type="entry name" value="REC_NarL-like"/>
    <property type="match status" value="1"/>
</dbReference>
<dbReference type="InterPro" id="IPR011006">
    <property type="entry name" value="CheY-like_superfamily"/>
</dbReference>
<evidence type="ECO:0000259" key="6">
    <source>
        <dbReference type="PROSITE" id="PS50110"/>
    </source>
</evidence>
<dbReference type="EMBL" id="CP001848">
    <property type="protein sequence ID" value="ADB19203.1"/>
    <property type="molecule type" value="Genomic_DNA"/>
</dbReference>
<evidence type="ECO:0000313" key="8">
    <source>
        <dbReference type="Proteomes" id="UP000001887"/>
    </source>
</evidence>
<evidence type="ECO:0000256" key="1">
    <source>
        <dbReference type="ARBA" id="ARBA00022553"/>
    </source>
</evidence>
<dbReference type="InterPro" id="IPR039420">
    <property type="entry name" value="WalR-like"/>
</dbReference>
<evidence type="ECO:0000256" key="3">
    <source>
        <dbReference type="PROSITE-ProRule" id="PRU00169"/>
    </source>
</evidence>
<feature type="domain" description="HTH luxR-type" evidence="5">
    <location>
        <begin position="147"/>
        <end position="212"/>
    </location>
</feature>
<dbReference type="Proteomes" id="UP000001887">
    <property type="component" value="Chromosome"/>
</dbReference>
<evidence type="ECO:0000313" key="7">
    <source>
        <dbReference type="EMBL" id="ADB19203.1"/>
    </source>
</evidence>